<evidence type="ECO:0000313" key="3">
    <source>
        <dbReference type="Proteomes" id="UP001519460"/>
    </source>
</evidence>
<dbReference type="EMBL" id="JACVVK020000054">
    <property type="protein sequence ID" value="KAK7497877.1"/>
    <property type="molecule type" value="Genomic_DNA"/>
</dbReference>
<name>A0ABD0LFM9_9CAEN</name>
<organism evidence="2 3">
    <name type="scientific">Batillaria attramentaria</name>
    <dbReference type="NCBI Taxonomy" id="370345"/>
    <lineage>
        <taxon>Eukaryota</taxon>
        <taxon>Metazoa</taxon>
        <taxon>Spiralia</taxon>
        <taxon>Lophotrochozoa</taxon>
        <taxon>Mollusca</taxon>
        <taxon>Gastropoda</taxon>
        <taxon>Caenogastropoda</taxon>
        <taxon>Sorbeoconcha</taxon>
        <taxon>Cerithioidea</taxon>
        <taxon>Batillariidae</taxon>
        <taxon>Batillaria</taxon>
    </lineage>
</organism>
<proteinExistence type="predicted"/>
<feature type="region of interest" description="Disordered" evidence="1">
    <location>
        <begin position="68"/>
        <end position="89"/>
    </location>
</feature>
<protein>
    <submittedName>
        <fullName evidence="2">Uncharacterized protein</fullName>
    </submittedName>
</protein>
<evidence type="ECO:0000256" key="1">
    <source>
        <dbReference type="SAM" id="MobiDB-lite"/>
    </source>
</evidence>
<sequence>MNGTLGDTQQSLIALFSQLSSLIERQGFFCSFADKCPGAVREEDELGHAAGRRLGGGGKVGGGGNGGCMKARLGRRQQDTGTTSTAYNC</sequence>
<dbReference type="AlphaFoldDB" id="A0ABD0LFM9"/>
<accession>A0ABD0LFM9</accession>
<comment type="caution">
    <text evidence="2">The sequence shown here is derived from an EMBL/GenBank/DDBJ whole genome shotgun (WGS) entry which is preliminary data.</text>
</comment>
<dbReference type="Proteomes" id="UP001519460">
    <property type="component" value="Unassembled WGS sequence"/>
</dbReference>
<evidence type="ECO:0000313" key="2">
    <source>
        <dbReference type="EMBL" id="KAK7497877.1"/>
    </source>
</evidence>
<feature type="compositionally biased region" description="Polar residues" evidence="1">
    <location>
        <begin position="79"/>
        <end position="89"/>
    </location>
</feature>
<reference evidence="2 3" key="1">
    <citation type="journal article" date="2023" name="Sci. Data">
        <title>Genome assembly of the Korean intertidal mud-creeper Batillaria attramentaria.</title>
        <authorList>
            <person name="Patra A.K."/>
            <person name="Ho P.T."/>
            <person name="Jun S."/>
            <person name="Lee S.J."/>
            <person name="Kim Y."/>
            <person name="Won Y.J."/>
        </authorList>
    </citation>
    <scope>NUCLEOTIDE SEQUENCE [LARGE SCALE GENOMIC DNA]</scope>
    <source>
        <strain evidence="2">Wonlab-2016</strain>
    </source>
</reference>
<gene>
    <name evidence="2" type="ORF">BaRGS_00010748</name>
</gene>
<keyword evidence="3" id="KW-1185">Reference proteome</keyword>